<reference evidence="1" key="2">
    <citation type="submission" date="2020-11" db="EMBL/GenBank/DDBJ databases">
        <authorList>
            <person name="McCartney M.A."/>
            <person name="Auch B."/>
            <person name="Kono T."/>
            <person name="Mallez S."/>
            <person name="Becker A."/>
            <person name="Gohl D.M."/>
            <person name="Silverstein K.A.T."/>
            <person name="Koren S."/>
            <person name="Bechman K.B."/>
            <person name="Herman A."/>
            <person name="Abrahante J.E."/>
            <person name="Garbe J."/>
        </authorList>
    </citation>
    <scope>NUCLEOTIDE SEQUENCE</scope>
    <source>
        <strain evidence="1">Duluth1</strain>
        <tissue evidence="1">Whole animal</tissue>
    </source>
</reference>
<proteinExistence type="predicted"/>
<dbReference type="Proteomes" id="UP000828390">
    <property type="component" value="Unassembled WGS sequence"/>
</dbReference>
<evidence type="ECO:0000313" key="1">
    <source>
        <dbReference type="EMBL" id="KAH3837581.1"/>
    </source>
</evidence>
<dbReference type="AlphaFoldDB" id="A0A9D4KE68"/>
<organism evidence="1 2">
    <name type="scientific">Dreissena polymorpha</name>
    <name type="common">Zebra mussel</name>
    <name type="synonym">Mytilus polymorpha</name>
    <dbReference type="NCBI Taxonomy" id="45954"/>
    <lineage>
        <taxon>Eukaryota</taxon>
        <taxon>Metazoa</taxon>
        <taxon>Spiralia</taxon>
        <taxon>Lophotrochozoa</taxon>
        <taxon>Mollusca</taxon>
        <taxon>Bivalvia</taxon>
        <taxon>Autobranchia</taxon>
        <taxon>Heteroconchia</taxon>
        <taxon>Euheterodonta</taxon>
        <taxon>Imparidentia</taxon>
        <taxon>Neoheterodontei</taxon>
        <taxon>Myida</taxon>
        <taxon>Dreissenoidea</taxon>
        <taxon>Dreissenidae</taxon>
        <taxon>Dreissena</taxon>
    </lineage>
</organism>
<evidence type="ECO:0000313" key="2">
    <source>
        <dbReference type="Proteomes" id="UP000828390"/>
    </source>
</evidence>
<name>A0A9D4KE68_DREPO</name>
<gene>
    <name evidence="1" type="ORF">DPMN_110976</name>
</gene>
<sequence length="80" mass="8918">MVCGPTDDKHGACRQHVLRGHSLDCVDMSLDSFINNNDTNQNAAIQQEDFTAPDTVYWATLRATNRRATDGYVKQAAQFT</sequence>
<protein>
    <submittedName>
        <fullName evidence="1">Uncharacterized protein</fullName>
    </submittedName>
</protein>
<accession>A0A9D4KE68</accession>
<comment type="caution">
    <text evidence="1">The sequence shown here is derived from an EMBL/GenBank/DDBJ whole genome shotgun (WGS) entry which is preliminary data.</text>
</comment>
<reference evidence="1" key="1">
    <citation type="journal article" date="2019" name="bioRxiv">
        <title>The Genome of the Zebra Mussel, Dreissena polymorpha: A Resource for Invasive Species Research.</title>
        <authorList>
            <person name="McCartney M.A."/>
            <person name="Auch B."/>
            <person name="Kono T."/>
            <person name="Mallez S."/>
            <person name="Zhang Y."/>
            <person name="Obille A."/>
            <person name="Becker A."/>
            <person name="Abrahante J.E."/>
            <person name="Garbe J."/>
            <person name="Badalamenti J.P."/>
            <person name="Herman A."/>
            <person name="Mangelson H."/>
            <person name="Liachko I."/>
            <person name="Sullivan S."/>
            <person name="Sone E.D."/>
            <person name="Koren S."/>
            <person name="Silverstein K.A.T."/>
            <person name="Beckman K.B."/>
            <person name="Gohl D.M."/>
        </authorList>
    </citation>
    <scope>NUCLEOTIDE SEQUENCE</scope>
    <source>
        <strain evidence="1">Duluth1</strain>
        <tissue evidence="1">Whole animal</tissue>
    </source>
</reference>
<keyword evidence="2" id="KW-1185">Reference proteome</keyword>
<dbReference type="EMBL" id="JAIWYP010000004">
    <property type="protein sequence ID" value="KAH3837581.1"/>
    <property type="molecule type" value="Genomic_DNA"/>
</dbReference>